<dbReference type="PROSITE" id="PS01124">
    <property type="entry name" value="HTH_ARAC_FAMILY_2"/>
    <property type="match status" value="1"/>
</dbReference>
<dbReference type="InterPro" id="IPR018060">
    <property type="entry name" value="HTH_AraC"/>
</dbReference>
<dbReference type="GO" id="GO:0003700">
    <property type="term" value="F:DNA-binding transcription factor activity"/>
    <property type="evidence" value="ECO:0007669"/>
    <property type="project" value="InterPro"/>
</dbReference>
<protein>
    <submittedName>
        <fullName evidence="5">Helix-turn-helix domain-containing protein</fullName>
    </submittedName>
</protein>
<dbReference type="RefSeq" id="WP_072949461.1">
    <property type="nucleotide sequence ID" value="NZ_FNSV01000005.1"/>
</dbReference>
<dbReference type="InterPro" id="IPR050204">
    <property type="entry name" value="AraC_XylS_family_regulators"/>
</dbReference>
<keyword evidence="1" id="KW-0805">Transcription regulation</keyword>
<name>A0A1H4MA43_9NOCA</name>
<keyword evidence="3" id="KW-0804">Transcription</keyword>
<evidence type="ECO:0000256" key="2">
    <source>
        <dbReference type="ARBA" id="ARBA00023125"/>
    </source>
</evidence>
<dbReference type="SUPFAM" id="SSF46689">
    <property type="entry name" value="Homeodomain-like"/>
    <property type="match status" value="2"/>
</dbReference>
<dbReference type="Pfam" id="PF14525">
    <property type="entry name" value="AraC_binding_2"/>
    <property type="match status" value="1"/>
</dbReference>
<keyword evidence="6" id="KW-1185">Reference proteome</keyword>
<organism evidence="5 6">
    <name type="scientific">Rhodococcus koreensis</name>
    <dbReference type="NCBI Taxonomy" id="99653"/>
    <lineage>
        <taxon>Bacteria</taxon>
        <taxon>Bacillati</taxon>
        <taxon>Actinomycetota</taxon>
        <taxon>Actinomycetes</taxon>
        <taxon>Mycobacteriales</taxon>
        <taxon>Nocardiaceae</taxon>
        <taxon>Rhodococcus</taxon>
    </lineage>
</organism>
<dbReference type="OrthoDB" id="5464689at2"/>
<feature type="domain" description="HTH araC/xylS-type" evidence="4">
    <location>
        <begin position="237"/>
        <end position="337"/>
    </location>
</feature>
<dbReference type="PANTHER" id="PTHR46796:SF12">
    <property type="entry name" value="HTH-TYPE DNA-BINDING TRANSCRIPTIONAL ACTIVATOR EUTR"/>
    <property type="match status" value="1"/>
</dbReference>
<evidence type="ECO:0000259" key="4">
    <source>
        <dbReference type="PROSITE" id="PS01124"/>
    </source>
</evidence>
<dbReference type="InterPro" id="IPR035418">
    <property type="entry name" value="AraC-bd_2"/>
</dbReference>
<dbReference type="SMART" id="SM00342">
    <property type="entry name" value="HTH_ARAC"/>
    <property type="match status" value="1"/>
</dbReference>
<sequence length="340" mass="37096">MVDVPASAFTDETARSRRGIFCATDDFDVYRASINDTFYPARLEIVGGTQQLSDARMLAVRLTHMTVGIVRFGADVLIDPGAVGGYHIDLPLTGSLETSCGPQNVVATPQRAAVYTPGEHTFLSRWAADNTQVSIKIDRAALEQELGRILGRPVNGRVRFDIGFDLTTTAGRRWASTLQILLDTIADPGPIPDPALIAQVSHLERALISGLLANQGHSMSEAILSSGEDSDNPAAVRKVLDLLQAAPGAQHTVSDLAEAAGVGVRQLQKLFLDRFEMSPSEYVRNLRLDGVRTDLLERDPDCTVSEVAFRWGFNHLGRFAQYYEQKFGETPSRTLGTRQS</sequence>
<evidence type="ECO:0000313" key="5">
    <source>
        <dbReference type="EMBL" id="SEB79697.1"/>
    </source>
</evidence>
<dbReference type="InterPro" id="IPR018062">
    <property type="entry name" value="HTH_AraC-typ_CS"/>
</dbReference>
<dbReference type="Gene3D" id="1.10.10.60">
    <property type="entry name" value="Homeodomain-like"/>
    <property type="match status" value="1"/>
</dbReference>
<proteinExistence type="predicted"/>
<evidence type="ECO:0000256" key="1">
    <source>
        <dbReference type="ARBA" id="ARBA00023015"/>
    </source>
</evidence>
<evidence type="ECO:0000256" key="3">
    <source>
        <dbReference type="ARBA" id="ARBA00023163"/>
    </source>
</evidence>
<dbReference type="Proteomes" id="UP000183561">
    <property type="component" value="Unassembled WGS sequence"/>
</dbReference>
<dbReference type="PROSITE" id="PS00041">
    <property type="entry name" value="HTH_ARAC_FAMILY_1"/>
    <property type="match status" value="2"/>
</dbReference>
<dbReference type="EMBL" id="FNSV01000005">
    <property type="protein sequence ID" value="SEB79697.1"/>
    <property type="molecule type" value="Genomic_DNA"/>
</dbReference>
<dbReference type="GO" id="GO:0043565">
    <property type="term" value="F:sequence-specific DNA binding"/>
    <property type="evidence" value="ECO:0007669"/>
    <property type="project" value="InterPro"/>
</dbReference>
<keyword evidence="2" id="KW-0238">DNA-binding</keyword>
<dbReference type="AlphaFoldDB" id="A0A1H4MA43"/>
<evidence type="ECO:0000313" key="6">
    <source>
        <dbReference type="Proteomes" id="UP000183561"/>
    </source>
</evidence>
<accession>A0A1H4MA43</accession>
<gene>
    <name evidence="5" type="ORF">SAMN04490239_1698</name>
</gene>
<reference evidence="6" key="1">
    <citation type="submission" date="2016-10" db="EMBL/GenBank/DDBJ databases">
        <authorList>
            <person name="Varghese N."/>
            <person name="Submissions S."/>
        </authorList>
    </citation>
    <scope>NUCLEOTIDE SEQUENCE [LARGE SCALE GENOMIC DNA]</scope>
    <source>
        <strain evidence="6">DSM 44498</strain>
    </source>
</reference>
<dbReference type="InterPro" id="IPR009057">
    <property type="entry name" value="Homeodomain-like_sf"/>
</dbReference>
<dbReference type="PANTHER" id="PTHR46796">
    <property type="entry name" value="HTH-TYPE TRANSCRIPTIONAL ACTIVATOR RHAS-RELATED"/>
    <property type="match status" value="1"/>
</dbReference>
<dbReference type="Pfam" id="PF12833">
    <property type="entry name" value="HTH_18"/>
    <property type="match status" value="1"/>
</dbReference>